<reference evidence="1 2" key="2">
    <citation type="journal article" date="2016" name="Genome Announc.">
        <title>Complete Genome Sequence of Sphingopyxis macrogoltabida Strain 203N (NBRC 111659), a Polyethylene Glycol Degrader.</title>
        <authorList>
            <person name="Ohtsubo Y."/>
            <person name="Nonoyama S."/>
            <person name="Nagata Y."/>
            <person name="Numata M."/>
            <person name="Tsuchikane K."/>
            <person name="Hosoyama A."/>
            <person name="Yamazoe A."/>
            <person name="Tsuda M."/>
            <person name="Fujita N."/>
            <person name="Kawai F."/>
        </authorList>
    </citation>
    <scope>NUCLEOTIDE SEQUENCE [LARGE SCALE GENOMIC DNA]</scope>
    <source>
        <strain evidence="1 2">203N</strain>
    </source>
</reference>
<evidence type="ECO:0000313" key="2">
    <source>
        <dbReference type="Proteomes" id="UP000076088"/>
    </source>
</evidence>
<accession>A0AAC9FFB9</accession>
<dbReference type="Proteomes" id="UP000076088">
    <property type="component" value="Chromosome"/>
</dbReference>
<reference evidence="2" key="1">
    <citation type="submission" date="2015-11" db="EMBL/GenBank/DDBJ databases">
        <title>Complete genome sequence of a polyethylene-glycol degrader Sphingopyxis macrogoltabida 203N (NBRC 111659).</title>
        <authorList>
            <person name="Yoshiyuki O."/>
            <person name="Shouta N."/>
            <person name="Nagata Y."/>
            <person name="Numata M."/>
            <person name="Tsuchikane K."/>
            <person name="Hosoyama A."/>
            <person name="Yamazoe A."/>
            <person name="Tsuda M."/>
            <person name="Fujita N."/>
            <person name="Kawai F."/>
        </authorList>
    </citation>
    <scope>NUCLEOTIDE SEQUENCE [LARGE SCALE GENOMIC DNA]</scope>
    <source>
        <strain evidence="2">203N</strain>
    </source>
</reference>
<proteinExistence type="predicted"/>
<sequence>MSGDAPPVPERLTVGRLTISGASRIEAQRIADALPAALARVAARVHAGTVPVDPRASAADRVAAEIWRQVAPRVEQGR</sequence>
<name>A0AAC9FFB9_SPHMC</name>
<protein>
    <submittedName>
        <fullName evidence="1">Uncharacterized protein</fullName>
    </submittedName>
</protein>
<evidence type="ECO:0000313" key="1">
    <source>
        <dbReference type="EMBL" id="AMU88925.1"/>
    </source>
</evidence>
<gene>
    <name evidence="1" type="ORF">ATM17_07695</name>
</gene>
<organism evidence="1 2">
    <name type="scientific">Sphingopyxis macrogoltabida</name>
    <name type="common">Sphingomonas macrogoltabidus</name>
    <dbReference type="NCBI Taxonomy" id="33050"/>
    <lineage>
        <taxon>Bacteria</taxon>
        <taxon>Pseudomonadati</taxon>
        <taxon>Pseudomonadota</taxon>
        <taxon>Alphaproteobacteria</taxon>
        <taxon>Sphingomonadales</taxon>
        <taxon>Sphingomonadaceae</taxon>
        <taxon>Sphingopyxis</taxon>
    </lineage>
</organism>
<keyword evidence="2" id="KW-1185">Reference proteome</keyword>
<dbReference type="RefSeq" id="WP_054728173.1">
    <property type="nucleotide sequence ID" value="NZ_CP009429.1"/>
</dbReference>
<dbReference type="EMBL" id="CP013344">
    <property type="protein sequence ID" value="AMU88925.1"/>
    <property type="molecule type" value="Genomic_DNA"/>
</dbReference>
<dbReference type="AlphaFoldDB" id="A0AAC9FFB9"/>